<gene>
    <name evidence="3" type="ORF">GCM10007112_12430</name>
    <name evidence="2" type="ORF">Vsou_25330</name>
</gene>
<dbReference type="PANTHER" id="PTHR43106">
    <property type="entry name" value="DEHYDROGENASE-RELATED"/>
    <property type="match status" value="1"/>
</dbReference>
<organism evidence="3 4">
    <name type="scientific">Vulcanisaeta souniana JCM 11219</name>
    <dbReference type="NCBI Taxonomy" id="1293586"/>
    <lineage>
        <taxon>Archaea</taxon>
        <taxon>Thermoproteota</taxon>
        <taxon>Thermoprotei</taxon>
        <taxon>Thermoproteales</taxon>
        <taxon>Thermoproteaceae</taxon>
        <taxon>Vulcanisaeta</taxon>
    </lineage>
</organism>
<dbReference type="AlphaFoldDB" id="A0A830E1G5"/>
<name>A0A830E1G5_9CREN</name>
<sequence>MIYDVAIIGGGPAGLFAAYEIVENAKDVSVVLIDKGYMPRQRHCPLAKIGKCVCVPCHITHGIGGAGLFSSGIINLRPDIGGDLQEILNSWDSANLLIDYIDRVFLKFGASQERVFEPRGPTFEEYQRSLARVGAQLVPIRQRHIGTDGSTRVIENFVSYLTEAGVRFITGTAVEHVERNNKTHMLRTRRGIIEARTVLMAPGRAGAEWFRDEARKLGIELMPNPLDVGVRVEVPKYVMDPVTNLYMDPKIIMYTRSHDDKVRTFCVNPGGFVVMERYDDGTVGVNGETYVDRGSNNTNFALLTSIRLTDPMEDTIEYGKSIARLATKLGGGKPIIQRLGDLEDGRRSTWDRIRRNVIEPTMKIVTPGDIGMALPHRVLDNLMEFLSKVDSVIPGLASKYTLLYAPEIKYYSMRAIVNKFMETTVDGVFAAGDGAGLSRGINVAAATGILAAWGVLMKLGKEPRNELITKVK</sequence>
<protein>
    <submittedName>
        <fullName evidence="3">FAD-dependent oxidoreductase</fullName>
    </submittedName>
</protein>
<dbReference type="Gene3D" id="3.50.50.60">
    <property type="entry name" value="FAD/NAD(P)-binding domain"/>
    <property type="match status" value="3"/>
</dbReference>
<reference evidence="3" key="1">
    <citation type="journal article" date="2014" name="Int. J. Syst. Evol. Microbiol.">
        <title>Complete genome sequence of Corynebacterium casei LMG S-19264T (=DSM 44701T), isolated from a smear-ripened cheese.</title>
        <authorList>
            <consortium name="US DOE Joint Genome Institute (JGI-PGF)"/>
            <person name="Walter F."/>
            <person name="Albersmeier A."/>
            <person name="Kalinowski J."/>
            <person name="Ruckert C."/>
        </authorList>
    </citation>
    <scope>NUCLEOTIDE SEQUENCE</scope>
    <source>
        <strain evidence="3">JCM 11219</strain>
    </source>
</reference>
<dbReference type="Proteomes" id="UP001060771">
    <property type="component" value="Chromosome"/>
</dbReference>
<reference evidence="3" key="2">
    <citation type="submission" date="2020-09" db="EMBL/GenBank/DDBJ databases">
        <authorList>
            <person name="Sun Q."/>
            <person name="Ohkuma M."/>
        </authorList>
    </citation>
    <scope>NUCLEOTIDE SEQUENCE</scope>
    <source>
        <strain evidence="3">JCM 11219</strain>
    </source>
</reference>
<dbReference type="SUPFAM" id="SSF51905">
    <property type="entry name" value="FAD/NAD(P)-binding domain"/>
    <property type="match status" value="1"/>
</dbReference>
<dbReference type="EMBL" id="BMNM01000004">
    <property type="protein sequence ID" value="GGI77129.1"/>
    <property type="molecule type" value="Genomic_DNA"/>
</dbReference>
<dbReference type="InterPro" id="IPR028348">
    <property type="entry name" value="FAD-binding_protein"/>
</dbReference>
<evidence type="ECO:0000313" key="2">
    <source>
        <dbReference type="EMBL" id="BDR93440.1"/>
    </source>
</evidence>
<dbReference type="Pfam" id="PF21688">
    <property type="entry name" value="FAD-depend_C"/>
    <property type="match status" value="1"/>
</dbReference>
<reference evidence="5" key="3">
    <citation type="submission" date="2022-09" db="EMBL/GenBank/DDBJ databases">
        <title>Complete genome sequence of Vulcanisaeta souniana.</title>
        <authorList>
            <person name="Kato S."/>
            <person name="Itoh T."/>
            <person name="Ohkuma M."/>
        </authorList>
    </citation>
    <scope>NUCLEOTIDE SEQUENCE [LARGE SCALE GENOMIC DNA]</scope>
    <source>
        <strain evidence="5">JCM 11219</strain>
    </source>
</reference>
<accession>A0A830E1G5</accession>
<dbReference type="EMBL" id="AP026830">
    <property type="protein sequence ID" value="BDR93440.1"/>
    <property type="molecule type" value="Genomic_DNA"/>
</dbReference>
<reference evidence="2" key="4">
    <citation type="journal article" date="2023" name="Microbiol. Resour. Announc.">
        <title>Complete Genome Sequence of Vulcanisaeta souniana Strain IC-059, a Hyperthermophilic Archaeon Isolated from Hot Spring Water in Japan.</title>
        <authorList>
            <person name="Kato S."/>
            <person name="Itoh T."/>
            <person name="Wu L."/>
            <person name="Ma J."/>
            <person name="Ohkuma M."/>
        </authorList>
    </citation>
    <scope>NUCLEOTIDE SEQUENCE</scope>
    <source>
        <strain evidence="2">JCM 11219</strain>
    </source>
</reference>
<evidence type="ECO:0000313" key="4">
    <source>
        <dbReference type="Proteomes" id="UP000657075"/>
    </source>
</evidence>
<feature type="domain" description="FAD-dependent protein C-terminal" evidence="1">
    <location>
        <begin position="227"/>
        <end position="408"/>
    </location>
</feature>
<dbReference type="PRINTS" id="PR00368">
    <property type="entry name" value="FADPNR"/>
</dbReference>
<dbReference type="GeneID" id="76208070"/>
<proteinExistence type="predicted"/>
<evidence type="ECO:0000313" key="3">
    <source>
        <dbReference type="EMBL" id="GGI77129.1"/>
    </source>
</evidence>
<dbReference type="InterPro" id="IPR036188">
    <property type="entry name" value="FAD/NAD-bd_sf"/>
</dbReference>
<dbReference type="OrthoDB" id="4240at2157"/>
<dbReference type="PANTHER" id="PTHR43106:SF1">
    <property type="entry name" value="DEHYDROGENASE-RELATED"/>
    <property type="match status" value="1"/>
</dbReference>
<evidence type="ECO:0000259" key="1">
    <source>
        <dbReference type="Pfam" id="PF21688"/>
    </source>
</evidence>
<dbReference type="InterPro" id="IPR049516">
    <property type="entry name" value="FAD-depend_C"/>
</dbReference>
<dbReference type="RefSeq" id="WP_188603164.1">
    <property type="nucleotide sequence ID" value="NZ_AP026830.1"/>
</dbReference>
<keyword evidence="5" id="KW-1185">Reference proteome</keyword>
<dbReference type="PIRSF" id="PIRSF038984">
    <property type="entry name" value="FAD_binding_protein"/>
    <property type="match status" value="1"/>
</dbReference>
<evidence type="ECO:0000313" key="5">
    <source>
        <dbReference type="Proteomes" id="UP001060771"/>
    </source>
</evidence>
<dbReference type="Proteomes" id="UP000657075">
    <property type="component" value="Unassembled WGS sequence"/>
</dbReference>